<reference evidence="3 4" key="1">
    <citation type="submission" date="2023-03" db="EMBL/GenBank/DDBJ databases">
        <title>Genome insight into feeding habits of ladybird beetles.</title>
        <authorList>
            <person name="Li H.-S."/>
            <person name="Huang Y.-H."/>
            <person name="Pang H."/>
        </authorList>
    </citation>
    <scope>NUCLEOTIDE SEQUENCE [LARGE SCALE GENOMIC DNA]</scope>
    <source>
        <strain evidence="3">SYSU_2023b</strain>
        <tissue evidence="3">Whole body</tissue>
    </source>
</reference>
<keyword evidence="4" id="KW-1185">Reference proteome</keyword>
<name>A0AAW1U7J9_9CUCU</name>
<sequence length="93" mass="10557">MSRSVDYFIYVVIFSIFLTYGISEVADDDMKKSHLVEKATKNISDTYNTVENGTQKIPANTTKIDIGNLPESPEKSSKTNRTRQYVSSSFYCK</sequence>
<feature type="region of interest" description="Disordered" evidence="1">
    <location>
        <begin position="63"/>
        <end position="93"/>
    </location>
</feature>
<dbReference type="AlphaFoldDB" id="A0AAW1U7J9"/>
<comment type="caution">
    <text evidence="3">The sequence shown here is derived from an EMBL/GenBank/DDBJ whole genome shotgun (WGS) entry which is preliminary data.</text>
</comment>
<protein>
    <submittedName>
        <fullName evidence="3">Uncharacterized protein</fullName>
    </submittedName>
</protein>
<keyword evidence="2" id="KW-1133">Transmembrane helix</keyword>
<organism evidence="3 4">
    <name type="scientific">Henosepilachna vigintioctopunctata</name>
    <dbReference type="NCBI Taxonomy" id="420089"/>
    <lineage>
        <taxon>Eukaryota</taxon>
        <taxon>Metazoa</taxon>
        <taxon>Ecdysozoa</taxon>
        <taxon>Arthropoda</taxon>
        <taxon>Hexapoda</taxon>
        <taxon>Insecta</taxon>
        <taxon>Pterygota</taxon>
        <taxon>Neoptera</taxon>
        <taxon>Endopterygota</taxon>
        <taxon>Coleoptera</taxon>
        <taxon>Polyphaga</taxon>
        <taxon>Cucujiformia</taxon>
        <taxon>Coccinelloidea</taxon>
        <taxon>Coccinellidae</taxon>
        <taxon>Epilachninae</taxon>
        <taxon>Epilachnini</taxon>
        <taxon>Henosepilachna</taxon>
    </lineage>
</organism>
<proteinExistence type="predicted"/>
<keyword evidence="2" id="KW-0472">Membrane</keyword>
<dbReference type="EMBL" id="JARQZJ010000033">
    <property type="protein sequence ID" value="KAK9875264.1"/>
    <property type="molecule type" value="Genomic_DNA"/>
</dbReference>
<dbReference type="Proteomes" id="UP001431783">
    <property type="component" value="Unassembled WGS sequence"/>
</dbReference>
<keyword evidence="2" id="KW-0812">Transmembrane</keyword>
<feature type="transmembrane region" description="Helical" evidence="2">
    <location>
        <begin position="7"/>
        <end position="23"/>
    </location>
</feature>
<evidence type="ECO:0000313" key="4">
    <source>
        <dbReference type="Proteomes" id="UP001431783"/>
    </source>
</evidence>
<evidence type="ECO:0000313" key="3">
    <source>
        <dbReference type="EMBL" id="KAK9875264.1"/>
    </source>
</evidence>
<gene>
    <name evidence="3" type="ORF">WA026_007655</name>
</gene>
<evidence type="ECO:0000256" key="1">
    <source>
        <dbReference type="SAM" id="MobiDB-lite"/>
    </source>
</evidence>
<feature type="compositionally biased region" description="Polar residues" evidence="1">
    <location>
        <begin position="82"/>
        <end position="93"/>
    </location>
</feature>
<evidence type="ECO:0000256" key="2">
    <source>
        <dbReference type="SAM" id="Phobius"/>
    </source>
</evidence>
<accession>A0AAW1U7J9</accession>